<proteinExistence type="predicted"/>
<reference evidence="1 2" key="1">
    <citation type="journal article" date="2020" name="Genomics">
        <title>Complete, high-quality genomes from long-read metagenomic sequencing of two wolf lichen thalli reveals enigmatic genome architecture.</title>
        <authorList>
            <person name="McKenzie S.K."/>
            <person name="Walston R.F."/>
            <person name="Allen J.L."/>
        </authorList>
    </citation>
    <scope>NUCLEOTIDE SEQUENCE [LARGE SCALE GENOMIC DNA]</scope>
    <source>
        <strain evidence="1">WasteWater1</strain>
    </source>
</reference>
<evidence type="ECO:0000313" key="2">
    <source>
        <dbReference type="Proteomes" id="UP000593566"/>
    </source>
</evidence>
<gene>
    <name evidence="1" type="ORF">HO133_004279</name>
</gene>
<dbReference type="AlphaFoldDB" id="A0A8H6FK24"/>
<comment type="caution">
    <text evidence="1">The sequence shown here is derived from an EMBL/GenBank/DDBJ whole genome shotgun (WGS) entry which is preliminary data.</text>
</comment>
<organism evidence="1 2">
    <name type="scientific">Letharia lupina</name>
    <dbReference type="NCBI Taxonomy" id="560253"/>
    <lineage>
        <taxon>Eukaryota</taxon>
        <taxon>Fungi</taxon>
        <taxon>Dikarya</taxon>
        <taxon>Ascomycota</taxon>
        <taxon>Pezizomycotina</taxon>
        <taxon>Lecanoromycetes</taxon>
        <taxon>OSLEUM clade</taxon>
        <taxon>Lecanoromycetidae</taxon>
        <taxon>Lecanorales</taxon>
        <taxon>Lecanorineae</taxon>
        <taxon>Parmeliaceae</taxon>
        <taxon>Letharia</taxon>
    </lineage>
</organism>
<dbReference type="GeneID" id="59332688"/>
<dbReference type="RefSeq" id="XP_037157199.1">
    <property type="nucleotide sequence ID" value="XM_037295198.1"/>
</dbReference>
<evidence type="ECO:0000313" key="1">
    <source>
        <dbReference type="EMBL" id="KAF6229942.1"/>
    </source>
</evidence>
<sequence length="69" mass="7607">MPQVQGVKSSNGDCKNDWAKKVAHNVQNDQRQQPWKTAFGDETVNSKVTKETDYAVYNSAIPQVNGLAA</sequence>
<dbReference type="Proteomes" id="UP000593566">
    <property type="component" value="Unassembled WGS sequence"/>
</dbReference>
<dbReference type="EMBL" id="JACCJB010000002">
    <property type="protein sequence ID" value="KAF6229942.1"/>
    <property type="molecule type" value="Genomic_DNA"/>
</dbReference>
<accession>A0A8H6FK24</accession>
<protein>
    <submittedName>
        <fullName evidence="1">Uncharacterized protein</fullName>
    </submittedName>
</protein>
<name>A0A8H6FK24_9LECA</name>
<keyword evidence="2" id="KW-1185">Reference proteome</keyword>